<organism evidence="2 3">
    <name type="scientific">Batillaria attramentaria</name>
    <dbReference type="NCBI Taxonomy" id="370345"/>
    <lineage>
        <taxon>Eukaryota</taxon>
        <taxon>Metazoa</taxon>
        <taxon>Spiralia</taxon>
        <taxon>Lophotrochozoa</taxon>
        <taxon>Mollusca</taxon>
        <taxon>Gastropoda</taxon>
        <taxon>Caenogastropoda</taxon>
        <taxon>Sorbeoconcha</taxon>
        <taxon>Cerithioidea</taxon>
        <taxon>Batillariidae</taxon>
        <taxon>Batillaria</taxon>
    </lineage>
</organism>
<sequence>MTRQAADTTTRRPKIKDGKTSSTVHAVSLVVNSGNETGQMITSQQEPLMSGHQRGYRGHGGIWSSVIGRQIAHVNLTSSGCVEIVGTLQPPPQPPHAGRQHSHPTDNGSHEIIGKTFFTTLDLHFPSRRRPINTDNSGQRYLRPDYRASSRILFPVKGQSLKRLQLPVVNKYHAVTDLTKRYFWKRITDGRVFRKWTQNQTCEYLVFYDYHPVRDLTKRYFRERITDGRVFRKWTQNQTCGDFVFYDYHSVRDLRQSEVSTTSGLRSRKLAIRYQAANWTQVMNNLVFAGSPRVSIMPTLASRFQLPALVCSAKYCVTAAKKQTENPEKEYTELKNAAGVSQARFVNTGQPQTKTQGRER</sequence>
<evidence type="ECO:0000313" key="2">
    <source>
        <dbReference type="EMBL" id="KAK7483313.1"/>
    </source>
</evidence>
<dbReference type="AlphaFoldDB" id="A0ABD0K8A9"/>
<comment type="caution">
    <text evidence="2">The sequence shown here is derived from an EMBL/GenBank/DDBJ whole genome shotgun (WGS) entry which is preliminary data.</text>
</comment>
<feature type="region of interest" description="Disordered" evidence="1">
    <location>
        <begin position="88"/>
        <end position="107"/>
    </location>
</feature>
<keyword evidence="3" id="KW-1185">Reference proteome</keyword>
<reference evidence="2 3" key="1">
    <citation type="journal article" date="2023" name="Sci. Data">
        <title>Genome assembly of the Korean intertidal mud-creeper Batillaria attramentaria.</title>
        <authorList>
            <person name="Patra A.K."/>
            <person name="Ho P.T."/>
            <person name="Jun S."/>
            <person name="Lee S.J."/>
            <person name="Kim Y."/>
            <person name="Won Y.J."/>
        </authorList>
    </citation>
    <scope>NUCLEOTIDE SEQUENCE [LARGE SCALE GENOMIC DNA]</scope>
    <source>
        <strain evidence="2">Wonlab-2016</strain>
    </source>
</reference>
<accession>A0ABD0K8A9</accession>
<proteinExistence type="predicted"/>
<evidence type="ECO:0000313" key="3">
    <source>
        <dbReference type="Proteomes" id="UP001519460"/>
    </source>
</evidence>
<evidence type="ECO:0000256" key="1">
    <source>
        <dbReference type="SAM" id="MobiDB-lite"/>
    </source>
</evidence>
<name>A0ABD0K8A9_9CAEN</name>
<feature type="region of interest" description="Disordered" evidence="1">
    <location>
        <begin position="1"/>
        <end position="22"/>
    </location>
</feature>
<dbReference type="EMBL" id="JACVVK020000229">
    <property type="protein sequence ID" value="KAK7483313.1"/>
    <property type="molecule type" value="Genomic_DNA"/>
</dbReference>
<protein>
    <submittedName>
        <fullName evidence="2">Uncharacterized protein</fullName>
    </submittedName>
</protein>
<dbReference type="Proteomes" id="UP001519460">
    <property type="component" value="Unassembled WGS sequence"/>
</dbReference>
<gene>
    <name evidence="2" type="ORF">BaRGS_00025480</name>
</gene>